<evidence type="ECO:0000313" key="12">
    <source>
        <dbReference type="Proteomes" id="UP000076400"/>
    </source>
</evidence>
<gene>
    <name evidence="11" type="ORF">AUP43_09145</name>
</gene>
<keyword evidence="3" id="KW-0547">Nucleotide-binding</keyword>
<keyword evidence="6 8" id="KW-0472">Membrane</keyword>
<sequence>MLIFSLFRREAQVDPRAILFLSALAAAATVMILAVVNLAAEEASRGEVSLRLVLLMVCGGLLLALATNRLTTAAAEEVERIVERRRVRIFEDICRGDLKLIESVGRGRLYTAITQNLQSISRNIPFVVIGLQQAVMLVFVGAYLAWLSLIAFALFMGFAVLAMLVHLQRLRAVDRATQQVAREETELVGRLRDILDGFKEVRMSGRRADALIAEALLVSDQVRAAKVGLKGQWAKEFAAVQLAFYLLVGLMVFAVPLFTQNFHTVVMQATTVALFMIGPIGALVQTIPSLSDSEAAMQEIEALTSALRRQIDGELDEARDPLPGPVREIALEAVSYSYGQASRNDFRVGPLNATFAAGQISFITGGNGSGKSTLLHLLTALTPPDAGAIKVNGQALAPTQRQAYRDNFSTVLSDYHLFRELHGVGQPDAARVAELLEMLQLGGKVAIENGAFSTTDLSQGQRKRLALIVAELEDKPVLVLDEWAADQDPHFRRIFYETLLPALKARGKIVICVTHDDRWFGVADQLLHMRDGQIDNQGGDQGDDKAGGPGPTVGRQD</sequence>
<evidence type="ECO:0008006" key="13">
    <source>
        <dbReference type="Google" id="ProtNLM"/>
    </source>
</evidence>
<dbReference type="GO" id="GO:0005524">
    <property type="term" value="F:ATP binding"/>
    <property type="evidence" value="ECO:0007669"/>
    <property type="project" value="UniProtKB-KW"/>
</dbReference>
<feature type="transmembrane region" description="Helical" evidence="8">
    <location>
        <begin position="149"/>
        <end position="167"/>
    </location>
</feature>
<evidence type="ECO:0000256" key="8">
    <source>
        <dbReference type="SAM" id="Phobius"/>
    </source>
</evidence>
<dbReference type="InterPro" id="IPR003439">
    <property type="entry name" value="ABC_transporter-like_ATP-bd"/>
</dbReference>
<dbReference type="STRING" id="580166.AUP43_09145"/>
<name>A0A154W343_9PROT</name>
<dbReference type="PROSITE" id="PS50929">
    <property type="entry name" value="ABC_TM1F"/>
    <property type="match status" value="1"/>
</dbReference>
<dbReference type="GO" id="GO:0005886">
    <property type="term" value="C:plasma membrane"/>
    <property type="evidence" value="ECO:0007669"/>
    <property type="project" value="UniProtKB-SubCell"/>
</dbReference>
<evidence type="ECO:0000256" key="2">
    <source>
        <dbReference type="ARBA" id="ARBA00022692"/>
    </source>
</evidence>
<accession>A0A154W343</accession>
<feature type="domain" description="ABC transmembrane type-1" evidence="10">
    <location>
        <begin position="17"/>
        <end position="292"/>
    </location>
</feature>
<dbReference type="Gene3D" id="3.40.50.300">
    <property type="entry name" value="P-loop containing nucleotide triphosphate hydrolases"/>
    <property type="match status" value="1"/>
</dbReference>
<feature type="domain" description="ABC transporter" evidence="9">
    <location>
        <begin position="329"/>
        <end position="556"/>
    </location>
</feature>
<dbReference type="InterPro" id="IPR039421">
    <property type="entry name" value="Type_1_exporter"/>
</dbReference>
<evidence type="ECO:0000259" key="10">
    <source>
        <dbReference type="PROSITE" id="PS50929"/>
    </source>
</evidence>
<proteinExistence type="predicted"/>
<keyword evidence="12" id="KW-1185">Reference proteome</keyword>
<dbReference type="InterPro" id="IPR005898">
    <property type="entry name" value="Cyc_pep_transpt_SyrD/YojI"/>
</dbReference>
<keyword evidence="5 8" id="KW-1133">Transmembrane helix</keyword>
<dbReference type="GO" id="GO:1904680">
    <property type="term" value="F:peptide transmembrane transporter activity"/>
    <property type="evidence" value="ECO:0007669"/>
    <property type="project" value="InterPro"/>
</dbReference>
<dbReference type="Pfam" id="PF00005">
    <property type="entry name" value="ABC_tran"/>
    <property type="match status" value="1"/>
</dbReference>
<feature type="transmembrane region" description="Helical" evidence="8">
    <location>
        <begin position="17"/>
        <end position="36"/>
    </location>
</feature>
<dbReference type="OrthoDB" id="9760776at2"/>
<reference evidence="11 12" key="1">
    <citation type="submission" date="2015-12" db="EMBL/GenBank/DDBJ databases">
        <title>Genome sequence of Oceanibaculum pacificum MCCC 1A02656.</title>
        <authorList>
            <person name="Lu L."/>
            <person name="Lai Q."/>
            <person name="Shao Z."/>
            <person name="Qian P."/>
        </authorList>
    </citation>
    <scope>NUCLEOTIDE SEQUENCE [LARGE SCALE GENOMIC DNA]</scope>
    <source>
        <strain evidence="11 12">MCCC 1A02656</strain>
    </source>
</reference>
<dbReference type="RefSeq" id="WP_067556256.1">
    <property type="nucleotide sequence ID" value="NZ_LPXN01000109.1"/>
</dbReference>
<evidence type="ECO:0000256" key="1">
    <source>
        <dbReference type="ARBA" id="ARBA00004651"/>
    </source>
</evidence>
<dbReference type="AlphaFoldDB" id="A0A154W343"/>
<dbReference type="GO" id="GO:0034040">
    <property type="term" value="F:ATPase-coupled lipid transmembrane transporter activity"/>
    <property type="evidence" value="ECO:0007669"/>
    <property type="project" value="TreeGrafter"/>
</dbReference>
<dbReference type="EMBL" id="LPXN01000109">
    <property type="protein sequence ID" value="KZD07950.1"/>
    <property type="molecule type" value="Genomic_DNA"/>
</dbReference>
<feature type="transmembrane region" description="Helical" evidence="8">
    <location>
        <begin position="237"/>
        <end position="259"/>
    </location>
</feature>
<dbReference type="GO" id="GO:0016887">
    <property type="term" value="F:ATP hydrolysis activity"/>
    <property type="evidence" value="ECO:0007669"/>
    <property type="project" value="InterPro"/>
</dbReference>
<evidence type="ECO:0000256" key="6">
    <source>
        <dbReference type="ARBA" id="ARBA00023136"/>
    </source>
</evidence>
<keyword evidence="2 8" id="KW-0812">Transmembrane</keyword>
<protein>
    <recommendedName>
        <fullName evidence="13">Cyclic peptide transporter</fullName>
    </recommendedName>
</protein>
<evidence type="ECO:0000256" key="5">
    <source>
        <dbReference type="ARBA" id="ARBA00022989"/>
    </source>
</evidence>
<keyword evidence="4" id="KW-0067">ATP-binding</keyword>
<feature type="transmembrane region" description="Helical" evidence="8">
    <location>
        <begin position="48"/>
        <end position="66"/>
    </location>
</feature>
<dbReference type="InterPro" id="IPR011527">
    <property type="entry name" value="ABC1_TM_dom"/>
</dbReference>
<dbReference type="PANTHER" id="PTHR24221">
    <property type="entry name" value="ATP-BINDING CASSETTE SUB-FAMILY B"/>
    <property type="match status" value="1"/>
</dbReference>
<dbReference type="GO" id="GO:0015833">
    <property type="term" value="P:peptide transport"/>
    <property type="evidence" value="ECO:0007669"/>
    <property type="project" value="InterPro"/>
</dbReference>
<dbReference type="SUPFAM" id="SSF90123">
    <property type="entry name" value="ABC transporter transmembrane region"/>
    <property type="match status" value="1"/>
</dbReference>
<dbReference type="GO" id="GO:0140359">
    <property type="term" value="F:ABC-type transporter activity"/>
    <property type="evidence" value="ECO:0007669"/>
    <property type="project" value="InterPro"/>
</dbReference>
<dbReference type="SMART" id="SM00382">
    <property type="entry name" value="AAA"/>
    <property type="match status" value="1"/>
</dbReference>
<dbReference type="InterPro" id="IPR027417">
    <property type="entry name" value="P-loop_NTPase"/>
</dbReference>
<comment type="subcellular location">
    <subcellularLocation>
        <location evidence="1">Cell membrane</location>
        <topology evidence="1">Multi-pass membrane protein</topology>
    </subcellularLocation>
</comment>
<feature type="region of interest" description="Disordered" evidence="7">
    <location>
        <begin position="532"/>
        <end position="557"/>
    </location>
</feature>
<dbReference type="Gene3D" id="1.20.1560.10">
    <property type="entry name" value="ABC transporter type 1, transmembrane domain"/>
    <property type="match status" value="1"/>
</dbReference>
<evidence type="ECO:0000313" key="11">
    <source>
        <dbReference type="EMBL" id="KZD07950.1"/>
    </source>
</evidence>
<dbReference type="InterPro" id="IPR036640">
    <property type="entry name" value="ABC1_TM_sf"/>
</dbReference>
<organism evidence="11 12">
    <name type="scientific">Oceanibaculum pacificum</name>
    <dbReference type="NCBI Taxonomy" id="580166"/>
    <lineage>
        <taxon>Bacteria</taxon>
        <taxon>Pseudomonadati</taxon>
        <taxon>Pseudomonadota</taxon>
        <taxon>Alphaproteobacteria</taxon>
        <taxon>Rhodospirillales</taxon>
        <taxon>Oceanibaculaceae</taxon>
        <taxon>Oceanibaculum</taxon>
    </lineage>
</organism>
<evidence type="ECO:0000259" key="9">
    <source>
        <dbReference type="PROSITE" id="PS50893"/>
    </source>
</evidence>
<evidence type="ECO:0000256" key="3">
    <source>
        <dbReference type="ARBA" id="ARBA00022741"/>
    </source>
</evidence>
<evidence type="ECO:0000256" key="7">
    <source>
        <dbReference type="SAM" id="MobiDB-lite"/>
    </source>
</evidence>
<dbReference type="NCBIfam" id="TIGR01194">
    <property type="entry name" value="cyc_pep_trnsptr"/>
    <property type="match status" value="1"/>
</dbReference>
<feature type="transmembrane region" description="Helical" evidence="8">
    <location>
        <begin position="124"/>
        <end position="143"/>
    </location>
</feature>
<evidence type="ECO:0000256" key="4">
    <source>
        <dbReference type="ARBA" id="ARBA00022840"/>
    </source>
</evidence>
<dbReference type="PROSITE" id="PS50893">
    <property type="entry name" value="ABC_TRANSPORTER_2"/>
    <property type="match status" value="1"/>
</dbReference>
<dbReference type="Proteomes" id="UP000076400">
    <property type="component" value="Unassembled WGS sequence"/>
</dbReference>
<comment type="caution">
    <text evidence="11">The sequence shown here is derived from an EMBL/GenBank/DDBJ whole genome shotgun (WGS) entry which is preliminary data.</text>
</comment>
<dbReference type="SUPFAM" id="SSF52540">
    <property type="entry name" value="P-loop containing nucleoside triphosphate hydrolases"/>
    <property type="match status" value="1"/>
</dbReference>
<dbReference type="PANTHER" id="PTHR24221:SF654">
    <property type="entry name" value="ATP-BINDING CASSETTE SUB-FAMILY B MEMBER 6"/>
    <property type="match status" value="1"/>
</dbReference>
<dbReference type="InterPro" id="IPR003593">
    <property type="entry name" value="AAA+_ATPase"/>
</dbReference>